<dbReference type="GO" id="GO:0022900">
    <property type="term" value="P:electron transport chain"/>
    <property type="evidence" value="ECO:0007669"/>
    <property type="project" value="InterPro"/>
</dbReference>
<comment type="function">
    <text evidence="1 10">Part of cytochrome c oxidase, its function is unknown.</text>
</comment>
<keyword evidence="6 10" id="KW-1278">Translocase</keyword>
<keyword evidence="4 10" id="KW-1003">Cell membrane</keyword>
<dbReference type="Proteomes" id="UP000479756">
    <property type="component" value="Unassembled WGS sequence"/>
</dbReference>
<evidence type="ECO:0000256" key="2">
    <source>
        <dbReference type="ARBA" id="ARBA00004651"/>
    </source>
</evidence>
<keyword evidence="8 10" id="KW-0472">Membrane</keyword>
<keyword evidence="13" id="KW-1185">Reference proteome</keyword>
<dbReference type="AlphaFoldDB" id="A0A7C9PL62"/>
<keyword evidence="5 11" id="KW-0812">Transmembrane</keyword>
<evidence type="ECO:0000256" key="7">
    <source>
        <dbReference type="ARBA" id="ARBA00022989"/>
    </source>
</evidence>
<evidence type="ECO:0000313" key="12">
    <source>
        <dbReference type="EMBL" id="NEM90032.1"/>
    </source>
</evidence>
<gene>
    <name evidence="12" type="ORF">G3T37_01520</name>
</gene>
<feature type="transmembrane region" description="Helical" evidence="11">
    <location>
        <begin position="102"/>
        <end position="132"/>
    </location>
</feature>
<evidence type="ECO:0000256" key="3">
    <source>
        <dbReference type="ARBA" id="ARBA00006870"/>
    </source>
</evidence>
<evidence type="ECO:0000256" key="11">
    <source>
        <dbReference type="SAM" id="Phobius"/>
    </source>
</evidence>
<comment type="subunit">
    <text evidence="10">Associates with subunits I, II and III to form cytochrome c oxidase.</text>
</comment>
<feature type="transmembrane region" description="Helical" evidence="11">
    <location>
        <begin position="6"/>
        <end position="27"/>
    </location>
</feature>
<name>A0A7C9PL62_9MICO</name>
<comment type="similarity">
    <text evidence="3 10">Belongs to the cytochrome c oxidase bacterial subunit CtaF family.</text>
</comment>
<evidence type="ECO:0000256" key="8">
    <source>
        <dbReference type="ARBA" id="ARBA00023136"/>
    </source>
</evidence>
<evidence type="ECO:0000256" key="9">
    <source>
        <dbReference type="ARBA" id="ARBA00047816"/>
    </source>
</evidence>
<feature type="transmembrane region" description="Helical" evidence="11">
    <location>
        <begin position="39"/>
        <end position="59"/>
    </location>
</feature>
<keyword evidence="7 11" id="KW-1133">Transmembrane helix</keyword>
<dbReference type="PIRSF" id="PIRSF017385">
    <property type="entry name" value="CtaF"/>
    <property type="match status" value="1"/>
</dbReference>
<comment type="caution">
    <text evidence="12">The sequence shown here is derived from an EMBL/GenBank/DDBJ whole genome shotgun (WGS) entry which is preliminary data.</text>
</comment>
<dbReference type="EC" id="7.1.1.9" evidence="10"/>
<protein>
    <recommendedName>
        <fullName evidence="10">Cytochrome c oxidase polypeptide 4</fullName>
        <ecNumber evidence="10">7.1.1.9</ecNumber>
    </recommendedName>
    <alternativeName>
        <fullName evidence="10">Cytochrome aa3 subunit 4</fullName>
    </alternativeName>
    <alternativeName>
        <fullName evidence="10">Cytochrome c oxidase polypeptide IV</fullName>
    </alternativeName>
</protein>
<accession>A0A7C9PL62</accession>
<comment type="catalytic activity">
    <reaction evidence="9 10">
        <text>4 Fe(II)-[cytochrome c] + O2 + 8 H(+)(in) = 4 Fe(III)-[cytochrome c] + 2 H2O + 4 H(+)(out)</text>
        <dbReference type="Rhea" id="RHEA:11436"/>
        <dbReference type="Rhea" id="RHEA-COMP:10350"/>
        <dbReference type="Rhea" id="RHEA-COMP:14399"/>
        <dbReference type="ChEBI" id="CHEBI:15377"/>
        <dbReference type="ChEBI" id="CHEBI:15378"/>
        <dbReference type="ChEBI" id="CHEBI:15379"/>
        <dbReference type="ChEBI" id="CHEBI:29033"/>
        <dbReference type="ChEBI" id="CHEBI:29034"/>
        <dbReference type="EC" id="7.1.1.9"/>
    </reaction>
</comment>
<evidence type="ECO:0000256" key="4">
    <source>
        <dbReference type="ARBA" id="ARBA00022475"/>
    </source>
</evidence>
<evidence type="ECO:0000256" key="1">
    <source>
        <dbReference type="ARBA" id="ARBA00002536"/>
    </source>
</evidence>
<dbReference type="RefSeq" id="WP_163471713.1">
    <property type="nucleotide sequence ID" value="NZ_JAAGWZ010000001.1"/>
</dbReference>
<sequence length="141" mass="15196">MNATVKLFWILAGFCAVATAGYIVWGLADKEFGGHIEPVGTVALALVTILSVLIAFYIGRVYKAQGGELPEDRLDANIDDGEAEQGFFSPWSWWPIMLGASAALMFTGLAVGSWICFIAVALAAVSIVGLIFEYQRGYFAH</sequence>
<dbReference type="InterPro" id="IPR021050">
    <property type="entry name" value="Cyt_c_oxidase_su4_actinobac"/>
</dbReference>
<evidence type="ECO:0000256" key="6">
    <source>
        <dbReference type="ARBA" id="ARBA00022967"/>
    </source>
</evidence>
<evidence type="ECO:0000256" key="10">
    <source>
        <dbReference type="PIRNR" id="PIRNR017385"/>
    </source>
</evidence>
<dbReference type="EMBL" id="JAAGWZ010000001">
    <property type="protein sequence ID" value="NEM90032.1"/>
    <property type="molecule type" value="Genomic_DNA"/>
</dbReference>
<evidence type="ECO:0000256" key="5">
    <source>
        <dbReference type="ARBA" id="ARBA00022692"/>
    </source>
</evidence>
<evidence type="ECO:0000313" key="13">
    <source>
        <dbReference type="Proteomes" id="UP000479756"/>
    </source>
</evidence>
<dbReference type="GO" id="GO:0004129">
    <property type="term" value="F:cytochrome-c oxidase activity"/>
    <property type="evidence" value="ECO:0007669"/>
    <property type="project" value="UniProtKB-EC"/>
</dbReference>
<comment type="subcellular location">
    <subcellularLocation>
        <location evidence="2">Cell membrane</location>
        <topology evidence="2">Multi-pass membrane protein</topology>
    </subcellularLocation>
</comment>
<dbReference type="Pfam" id="PF12270">
    <property type="entry name" value="Cyt_c_ox_IV"/>
    <property type="match status" value="1"/>
</dbReference>
<dbReference type="GO" id="GO:0005886">
    <property type="term" value="C:plasma membrane"/>
    <property type="evidence" value="ECO:0007669"/>
    <property type="project" value="UniProtKB-SubCell"/>
</dbReference>
<organism evidence="12 13">
    <name type="scientific">Galbitalea soli</name>
    <dbReference type="NCBI Taxonomy" id="1268042"/>
    <lineage>
        <taxon>Bacteria</taxon>
        <taxon>Bacillati</taxon>
        <taxon>Actinomycetota</taxon>
        <taxon>Actinomycetes</taxon>
        <taxon>Micrococcales</taxon>
        <taxon>Microbacteriaceae</taxon>
        <taxon>Galbitalea</taxon>
    </lineage>
</organism>
<proteinExistence type="inferred from homology"/>
<reference evidence="12 13" key="1">
    <citation type="journal article" date="2014" name="Int. J. Syst. Evol. Microbiol.">
        <title>Description of Galbitalea soli gen. nov., sp. nov., and Frondihabitans sucicola sp. nov.</title>
        <authorList>
            <person name="Kim S.J."/>
            <person name="Lim J.M."/>
            <person name="Ahn J.H."/>
            <person name="Weon H.Y."/>
            <person name="Hamada M."/>
            <person name="Suzuki K."/>
            <person name="Ahn T.Y."/>
            <person name="Kwon S.W."/>
        </authorList>
    </citation>
    <scope>NUCLEOTIDE SEQUENCE [LARGE SCALE GENOMIC DNA]</scope>
    <source>
        <strain evidence="12 13">NBRC 108727</strain>
    </source>
</reference>